<dbReference type="InParanoid" id="A0A251TF05"/>
<keyword evidence="3" id="KW-1185">Reference proteome</keyword>
<gene>
    <name evidence="2" type="ORF">HannXRQ_Chr11g0349941</name>
    <name evidence="1" type="ORF">HanXRQr2_Chr11g0514771</name>
</gene>
<name>A0A251TF05_HELAN</name>
<evidence type="ECO:0000313" key="2">
    <source>
        <dbReference type="EMBL" id="OTG09166.1"/>
    </source>
</evidence>
<organism evidence="2 3">
    <name type="scientific">Helianthus annuus</name>
    <name type="common">Common sunflower</name>
    <dbReference type="NCBI Taxonomy" id="4232"/>
    <lineage>
        <taxon>Eukaryota</taxon>
        <taxon>Viridiplantae</taxon>
        <taxon>Streptophyta</taxon>
        <taxon>Embryophyta</taxon>
        <taxon>Tracheophyta</taxon>
        <taxon>Spermatophyta</taxon>
        <taxon>Magnoliopsida</taxon>
        <taxon>eudicotyledons</taxon>
        <taxon>Gunneridae</taxon>
        <taxon>Pentapetalae</taxon>
        <taxon>asterids</taxon>
        <taxon>campanulids</taxon>
        <taxon>Asterales</taxon>
        <taxon>Asteraceae</taxon>
        <taxon>Asteroideae</taxon>
        <taxon>Heliantheae alliance</taxon>
        <taxon>Heliantheae</taxon>
        <taxon>Helianthus</taxon>
    </lineage>
</organism>
<dbReference type="InterPro" id="IPR045890">
    <property type="entry name" value="POB1-like"/>
</dbReference>
<protein>
    <submittedName>
        <fullName evidence="2">Uncharacterized protein</fullName>
    </submittedName>
</protein>
<dbReference type="Gramene" id="mRNA:HanXRQr2_Chr11g0514771">
    <property type="protein sequence ID" value="CDS:HanXRQr2_Chr11g0514771.1"/>
    <property type="gene ID" value="HanXRQr2_Chr11g0514771"/>
</dbReference>
<dbReference type="PANTHER" id="PTHR46336">
    <property type="entry name" value="OS02G0260700 PROTEIN"/>
    <property type="match status" value="1"/>
</dbReference>
<reference evidence="1 3" key="1">
    <citation type="journal article" date="2017" name="Nature">
        <title>The sunflower genome provides insights into oil metabolism, flowering and Asterid evolution.</title>
        <authorList>
            <person name="Badouin H."/>
            <person name="Gouzy J."/>
            <person name="Grassa C.J."/>
            <person name="Murat F."/>
            <person name="Staton S.E."/>
            <person name="Cottret L."/>
            <person name="Lelandais-Briere C."/>
            <person name="Owens G.L."/>
            <person name="Carrere S."/>
            <person name="Mayjonade B."/>
            <person name="Legrand L."/>
            <person name="Gill N."/>
            <person name="Kane N.C."/>
            <person name="Bowers J.E."/>
            <person name="Hubner S."/>
            <person name="Bellec A."/>
            <person name="Berard A."/>
            <person name="Berges H."/>
            <person name="Blanchet N."/>
            <person name="Boniface M.C."/>
            <person name="Brunel D."/>
            <person name="Catrice O."/>
            <person name="Chaidir N."/>
            <person name="Claudel C."/>
            <person name="Donnadieu C."/>
            <person name="Faraut T."/>
            <person name="Fievet G."/>
            <person name="Helmstetter N."/>
            <person name="King M."/>
            <person name="Knapp S.J."/>
            <person name="Lai Z."/>
            <person name="Le Paslier M.C."/>
            <person name="Lippi Y."/>
            <person name="Lorenzon L."/>
            <person name="Mandel J.R."/>
            <person name="Marage G."/>
            <person name="Marchand G."/>
            <person name="Marquand E."/>
            <person name="Bret-Mestries E."/>
            <person name="Morien E."/>
            <person name="Nambeesan S."/>
            <person name="Nguyen T."/>
            <person name="Pegot-Espagnet P."/>
            <person name="Pouilly N."/>
            <person name="Raftis F."/>
            <person name="Sallet E."/>
            <person name="Schiex T."/>
            <person name="Thomas J."/>
            <person name="Vandecasteele C."/>
            <person name="Vares D."/>
            <person name="Vear F."/>
            <person name="Vautrin S."/>
            <person name="Crespi M."/>
            <person name="Mangin B."/>
            <person name="Burke J.M."/>
            <person name="Salse J."/>
            <person name="Munos S."/>
            <person name="Vincourt P."/>
            <person name="Rieseberg L.H."/>
            <person name="Langlade N.B."/>
        </authorList>
    </citation>
    <scope>NUCLEOTIDE SEQUENCE [LARGE SCALE GENOMIC DNA]</scope>
    <source>
        <strain evidence="3">cv. SF193</strain>
        <tissue evidence="1">Leaves</tissue>
    </source>
</reference>
<dbReference type="STRING" id="4232.A0A251TF05"/>
<dbReference type="AlphaFoldDB" id="A0A251TF05"/>
<proteinExistence type="predicted"/>
<dbReference type="EMBL" id="MNCJ02000326">
    <property type="protein sequence ID" value="KAF5784024.1"/>
    <property type="molecule type" value="Genomic_DNA"/>
</dbReference>
<dbReference type="OMA" id="CTISFFE"/>
<accession>A0A251TF05</accession>
<reference evidence="2" key="2">
    <citation type="submission" date="2017-02" db="EMBL/GenBank/DDBJ databases">
        <title>Sunflower complete genome.</title>
        <authorList>
            <person name="Langlade N."/>
            <person name="Munos S."/>
        </authorList>
    </citation>
    <scope>NUCLEOTIDE SEQUENCE [LARGE SCALE GENOMIC DNA]</scope>
    <source>
        <tissue evidence="2">Leaves</tissue>
    </source>
</reference>
<dbReference type="EMBL" id="CM007900">
    <property type="protein sequence ID" value="OTG09166.1"/>
    <property type="molecule type" value="Genomic_DNA"/>
</dbReference>
<evidence type="ECO:0000313" key="1">
    <source>
        <dbReference type="EMBL" id="KAF5784024.1"/>
    </source>
</evidence>
<reference evidence="1" key="3">
    <citation type="submission" date="2020-06" db="EMBL/GenBank/DDBJ databases">
        <title>Helianthus annuus Genome sequencing and assembly Release 2.</title>
        <authorList>
            <person name="Gouzy J."/>
            <person name="Langlade N."/>
            <person name="Munos S."/>
        </authorList>
    </citation>
    <scope>NUCLEOTIDE SEQUENCE</scope>
    <source>
        <tissue evidence="1">Leaves</tissue>
    </source>
</reference>
<sequence>MCTISFFEYGRFECSLVGFPLNIIEAIISSDVLEVRTKDVVYIFLCKWTKAKYSQKSKTCSACCCQPTCIASSVPLHDETLNKLSLNSDFDPHVTMPLVMDALFFKSDSSCASTANPKFVEQFYKYRPVKVFKFNLPQHGCIVYLDIPHTGCRSMLPLGDVYSQKIELGQHGIHVFAACQHDPPQKEPSFGLFLDLITNNEISVDFEFDARAKPSGMFKVLHSARSCRLWKGQKHGARNLFDMFWSSFIAEERDYLCGGTLHLRVVNKHDIKIEHQTKHRNNDKKR</sequence>
<evidence type="ECO:0000313" key="3">
    <source>
        <dbReference type="Proteomes" id="UP000215914"/>
    </source>
</evidence>
<dbReference type="PANTHER" id="PTHR46336:SF3">
    <property type="entry name" value="BTB_POZ DOMAIN-CONTAINING PROTEIN POB1"/>
    <property type="match status" value="1"/>
</dbReference>
<dbReference type="Proteomes" id="UP000215914">
    <property type="component" value="Chromosome 11"/>
</dbReference>